<feature type="region of interest" description="Disordered" evidence="1">
    <location>
        <begin position="448"/>
        <end position="492"/>
    </location>
</feature>
<proteinExistence type="predicted"/>
<organism evidence="3 4">
    <name type="scientific">Paractinoplanes lichenicola</name>
    <dbReference type="NCBI Taxonomy" id="2802976"/>
    <lineage>
        <taxon>Bacteria</taxon>
        <taxon>Bacillati</taxon>
        <taxon>Actinomycetota</taxon>
        <taxon>Actinomycetes</taxon>
        <taxon>Micromonosporales</taxon>
        <taxon>Micromonosporaceae</taxon>
        <taxon>Paractinoplanes</taxon>
    </lineage>
</organism>
<comment type="caution">
    <text evidence="3">The sequence shown here is derived from an EMBL/GenBank/DDBJ whole genome shotgun (WGS) entry which is preliminary data.</text>
</comment>
<reference evidence="3 4" key="1">
    <citation type="submission" date="2021-01" db="EMBL/GenBank/DDBJ databases">
        <title>Actinoplanes sp. nov. LDG1-01 isolated from lichen.</title>
        <authorList>
            <person name="Saeng-In P."/>
            <person name="Phongsopitanun W."/>
            <person name="Kanchanasin P."/>
            <person name="Yuki M."/>
            <person name="Kudo T."/>
            <person name="Ohkuma M."/>
            <person name="Tanasupawat S."/>
        </authorList>
    </citation>
    <scope>NUCLEOTIDE SEQUENCE [LARGE SCALE GENOMIC DNA]</scope>
    <source>
        <strain evidence="3 4">LDG1-01</strain>
    </source>
</reference>
<dbReference type="RefSeq" id="WP_202992246.1">
    <property type="nucleotide sequence ID" value="NZ_JAENHO010000004.1"/>
</dbReference>
<feature type="domain" description="CHAT" evidence="2">
    <location>
        <begin position="494"/>
        <end position="764"/>
    </location>
</feature>
<evidence type="ECO:0000259" key="2">
    <source>
        <dbReference type="Pfam" id="PF12770"/>
    </source>
</evidence>
<evidence type="ECO:0000313" key="4">
    <source>
        <dbReference type="Proteomes" id="UP000598996"/>
    </source>
</evidence>
<gene>
    <name evidence="3" type="ORF">JKJ07_15665</name>
</gene>
<dbReference type="EMBL" id="JAENHO010000004">
    <property type="protein sequence ID" value="MBL7255740.1"/>
    <property type="molecule type" value="Genomic_DNA"/>
</dbReference>
<evidence type="ECO:0000313" key="3">
    <source>
        <dbReference type="EMBL" id="MBL7255740.1"/>
    </source>
</evidence>
<accession>A0ABS1VM63</accession>
<keyword evidence="4" id="KW-1185">Reference proteome</keyword>
<evidence type="ECO:0000256" key="1">
    <source>
        <dbReference type="SAM" id="MobiDB-lite"/>
    </source>
</evidence>
<sequence>MSLEEALAEFQRVFGAIVQGHTGVGAEDLAKALDGMAAYLEPEEFAALRVLGELLTAYQHRDVATLMGLPARLAELRARLPEGSLVHEELDAIGKLADYMAQHVTRKRGARFLPPPEVGASAPIELAARLLTARETVDPKVINKLRRDAIREKLSPIERAFLLAQIGLLSSAQDNPAQDWLAIRDFRMAVRFAAEGDPQRPHYLLMLADALLNRAWATSQAPRGVARLVTRMSLRPMSGALRDAAEGIALLEEARELAGWPGQPHWALICLRLGLGYRLAGRNDEARAVGVEGLRGHMWQVLMQAHTAAAAAVVTWAATDALEVAGWHSDDGDAEGAAAALEAGRALILNATTETRDVPRQLAEAGFDDLAGQWAALPEGLEAKPAALRRAVFERLVEPRRLLDPPTGEEVRAALTAVGADALVYLVPEDEQVGHAVIVPAQGPATILELPGLTDPPDKATASPADREPEPQPQPKPQPLGIRELGPAETPDDADWAWTAAIGPLLDGPFAGREPRLVLIPMGELGRVAWHAARSADGWAIERATISYAPSARMLCRAASAEPKTSGPALIVGDPDTGDAAPDLPGARVEAQTIHERFFPHARYVGRPAEGADGRGSAAEVEEWLAGDDAAAGGVLHLACHGGVRDDQAYLLLDGGEQLSADRLATATRNGRRPGLVVLAACRTAVSGRGWDEAFSLAATFLAAGAGAVVAAQWSLPDRAVSELMLLFHEHIAAGERPVDALRKAQLASLHRPVADWAGLIHFGR</sequence>
<name>A0ABS1VM63_9ACTN</name>
<dbReference type="Pfam" id="PF12770">
    <property type="entry name" value="CHAT"/>
    <property type="match status" value="1"/>
</dbReference>
<protein>
    <submittedName>
        <fullName evidence="3">CHAT domain-containing protein</fullName>
    </submittedName>
</protein>
<dbReference type="InterPro" id="IPR024983">
    <property type="entry name" value="CHAT_dom"/>
</dbReference>
<dbReference type="Proteomes" id="UP000598996">
    <property type="component" value="Unassembled WGS sequence"/>
</dbReference>